<dbReference type="EMBL" id="JAADJF010000233">
    <property type="protein sequence ID" value="KAF4432619.1"/>
    <property type="molecule type" value="Genomic_DNA"/>
</dbReference>
<dbReference type="OrthoDB" id="10257049at2759"/>
<keyword evidence="5" id="KW-1185">Reference proteome</keyword>
<dbReference type="Pfam" id="PF08240">
    <property type="entry name" value="ADH_N"/>
    <property type="match status" value="1"/>
</dbReference>
<comment type="similarity">
    <text evidence="1">Belongs to the zinc-containing alcohol dehydrogenase family.</text>
</comment>
<dbReference type="PANTHER" id="PTHR45348">
    <property type="entry name" value="HYPOTHETICAL OXIDOREDUCTASE (EUROFUNG)"/>
    <property type="match status" value="1"/>
</dbReference>
<dbReference type="PANTHER" id="PTHR45348:SF7">
    <property type="entry name" value="ZINC BINDING OXIDOREDUCTASE, PUTATIVE-RELATED"/>
    <property type="match status" value="1"/>
</dbReference>
<name>A0A8H4NDV7_9HYPO</name>
<dbReference type="Proteomes" id="UP000536711">
    <property type="component" value="Unassembled WGS sequence"/>
</dbReference>
<organism evidence="4 5">
    <name type="scientific">Fusarium acutatum</name>
    <dbReference type="NCBI Taxonomy" id="78861"/>
    <lineage>
        <taxon>Eukaryota</taxon>
        <taxon>Fungi</taxon>
        <taxon>Dikarya</taxon>
        <taxon>Ascomycota</taxon>
        <taxon>Pezizomycotina</taxon>
        <taxon>Sordariomycetes</taxon>
        <taxon>Hypocreomycetidae</taxon>
        <taxon>Hypocreales</taxon>
        <taxon>Nectriaceae</taxon>
        <taxon>Fusarium</taxon>
        <taxon>Fusarium fujikuroi species complex</taxon>
    </lineage>
</organism>
<evidence type="ECO:0000256" key="1">
    <source>
        <dbReference type="ARBA" id="ARBA00008072"/>
    </source>
</evidence>
<proteinExistence type="inferred from homology"/>
<dbReference type="InterPro" id="IPR011032">
    <property type="entry name" value="GroES-like_sf"/>
</dbReference>
<keyword evidence="2" id="KW-0560">Oxidoreductase</keyword>
<reference evidence="4 5" key="1">
    <citation type="submission" date="2020-01" db="EMBL/GenBank/DDBJ databases">
        <title>Identification and distribution of gene clusters putatively required for synthesis of sphingolipid metabolism inhibitors in phylogenetically diverse species of the filamentous fungus Fusarium.</title>
        <authorList>
            <person name="Kim H.-S."/>
            <person name="Busman M."/>
            <person name="Brown D.W."/>
            <person name="Divon H."/>
            <person name="Uhlig S."/>
            <person name="Proctor R.H."/>
        </authorList>
    </citation>
    <scope>NUCLEOTIDE SEQUENCE [LARGE SCALE GENOMIC DNA]</scope>
    <source>
        <strain evidence="4 5">NRRL 13308</strain>
    </source>
</reference>
<dbReference type="InterPro" id="IPR047122">
    <property type="entry name" value="Trans-enoyl_RdTase-like"/>
</dbReference>
<gene>
    <name evidence="4" type="ORF">FACUT_8307</name>
</gene>
<dbReference type="Gene3D" id="3.90.180.10">
    <property type="entry name" value="Medium-chain alcohol dehydrogenases, catalytic domain"/>
    <property type="match status" value="1"/>
</dbReference>
<dbReference type="InterPro" id="IPR013154">
    <property type="entry name" value="ADH-like_N"/>
</dbReference>
<evidence type="ECO:0000256" key="2">
    <source>
        <dbReference type="ARBA" id="ARBA00023002"/>
    </source>
</evidence>
<dbReference type="AlphaFoldDB" id="A0A8H4NDV7"/>
<evidence type="ECO:0000313" key="4">
    <source>
        <dbReference type="EMBL" id="KAF4432619.1"/>
    </source>
</evidence>
<dbReference type="SUPFAM" id="SSF50129">
    <property type="entry name" value="GroES-like"/>
    <property type="match status" value="1"/>
</dbReference>
<accession>A0A8H4NDV7</accession>
<comment type="caution">
    <text evidence="4">The sequence shown here is derived from an EMBL/GenBank/DDBJ whole genome shotgun (WGS) entry which is preliminary data.</text>
</comment>
<sequence>MSQKINKALYVTEDVQFVIRDDLQHETATTNELLVETSYSGANPADIKHATLLGIRPTVLGYDFAGRVVKAPLASGFKEGDAVAGYTP</sequence>
<evidence type="ECO:0000313" key="5">
    <source>
        <dbReference type="Proteomes" id="UP000536711"/>
    </source>
</evidence>
<dbReference type="GO" id="GO:0016651">
    <property type="term" value="F:oxidoreductase activity, acting on NAD(P)H"/>
    <property type="evidence" value="ECO:0007669"/>
    <property type="project" value="InterPro"/>
</dbReference>
<evidence type="ECO:0000259" key="3">
    <source>
        <dbReference type="Pfam" id="PF08240"/>
    </source>
</evidence>
<feature type="domain" description="Alcohol dehydrogenase-like N-terminal" evidence="3">
    <location>
        <begin position="31"/>
        <end position="84"/>
    </location>
</feature>
<protein>
    <submittedName>
        <fullName evidence="4">Alcohol dehydrogenase</fullName>
    </submittedName>
</protein>